<reference evidence="2 3" key="1">
    <citation type="submission" date="2011-02" db="EMBL/GenBank/DDBJ databases">
        <title>The Genome Sequence of Sphaeroforma arctica JP610.</title>
        <authorList>
            <consortium name="The Broad Institute Genome Sequencing Platform"/>
            <person name="Russ C."/>
            <person name="Cuomo C."/>
            <person name="Young S.K."/>
            <person name="Zeng Q."/>
            <person name="Gargeya S."/>
            <person name="Alvarado L."/>
            <person name="Berlin A."/>
            <person name="Chapman S.B."/>
            <person name="Chen Z."/>
            <person name="Freedman E."/>
            <person name="Gellesch M."/>
            <person name="Goldberg J."/>
            <person name="Griggs A."/>
            <person name="Gujja S."/>
            <person name="Heilman E."/>
            <person name="Heiman D."/>
            <person name="Howarth C."/>
            <person name="Mehta T."/>
            <person name="Neiman D."/>
            <person name="Pearson M."/>
            <person name="Roberts A."/>
            <person name="Saif S."/>
            <person name="Shea T."/>
            <person name="Shenoy N."/>
            <person name="Sisk P."/>
            <person name="Stolte C."/>
            <person name="Sykes S."/>
            <person name="White J."/>
            <person name="Yandava C."/>
            <person name="Burger G."/>
            <person name="Gray M.W."/>
            <person name="Holland P.W.H."/>
            <person name="King N."/>
            <person name="Lang F.B.F."/>
            <person name="Roger A.J."/>
            <person name="Ruiz-Trillo I."/>
            <person name="Haas B."/>
            <person name="Nusbaum C."/>
            <person name="Birren B."/>
        </authorList>
    </citation>
    <scope>NUCLEOTIDE SEQUENCE [LARGE SCALE GENOMIC DNA]</scope>
    <source>
        <strain evidence="2 3">JP610</strain>
    </source>
</reference>
<evidence type="ECO:0000313" key="3">
    <source>
        <dbReference type="Proteomes" id="UP000054560"/>
    </source>
</evidence>
<keyword evidence="3" id="KW-1185">Reference proteome</keyword>
<dbReference type="AlphaFoldDB" id="A0A0L0FJK3"/>
<feature type="compositionally biased region" description="Basic and acidic residues" evidence="1">
    <location>
        <begin position="230"/>
        <end position="245"/>
    </location>
</feature>
<protein>
    <submittedName>
        <fullName evidence="2">Uncharacterized protein</fullName>
    </submittedName>
</protein>
<feature type="compositionally biased region" description="Low complexity" evidence="1">
    <location>
        <begin position="270"/>
        <end position="290"/>
    </location>
</feature>
<feature type="compositionally biased region" description="Low complexity" evidence="1">
    <location>
        <begin position="124"/>
        <end position="143"/>
    </location>
</feature>
<feature type="compositionally biased region" description="Low complexity" evidence="1">
    <location>
        <begin position="450"/>
        <end position="459"/>
    </location>
</feature>
<feature type="region of interest" description="Disordered" evidence="1">
    <location>
        <begin position="1"/>
        <end position="39"/>
    </location>
</feature>
<dbReference type="GeneID" id="25911066"/>
<proteinExistence type="predicted"/>
<feature type="compositionally biased region" description="Basic and acidic residues" evidence="1">
    <location>
        <begin position="156"/>
        <end position="187"/>
    </location>
</feature>
<feature type="compositionally biased region" description="Low complexity" evidence="1">
    <location>
        <begin position="488"/>
        <end position="501"/>
    </location>
</feature>
<evidence type="ECO:0000256" key="1">
    <source>
        <dbReference type="SAM" id="MobiDB-lite"/>
    </source>
</evidence>
<feature type="compositionally biased region" description="Polar residues" evidence="1">
    <location>
        <begin position="401"/>
        <end position="418"/>
    </location>
</feature>
<sequence>MGGKHSKQKKLAKASEANKATSEEPKKATDLGAGKAPQVEEKTVEVDFANAAQAELDAAIGKAVQENPETKVAENRTSTEAPVDDNNNDTQDTTHVAAETAGKTENAETVESAPATSDPTVAKTAEGISASITTTTSASEGASEPNVETGVSVAGHPKETIEHATSDDPKKAAELDAGKAPQMEDKSVTSQDAQVAQAEIGSAVAKAVPGNPEVKASEKASETAPGASDSDAKIAKKVQAGDEGRSVPADTTEASQQSTESAQVAESTKVADSTTDTTENTTDVDAAEAPTVTVAAVKAAQAELDSAITKAVQGNPETKPKTVDDVAEATPKSATAPDVKQTPEAVETPELATENAPKAATEVEGVQASQAGEGDAMTEVEPKPVEADNTTTEASDKATSDDSTVEQTPVGAESTTTTDESEKATSDDPKAASELGAGKAPQMDDKSVIAAEAEAAQAELDSAISEAVQGNPELEEASVATEQPPVPADDTTTDVTEPATGDDPKKAAELGAGKAPQMDDITVTAGDAEAAQAELDSAISKAVQGNPETKPTTREDA</sequence>
<accession>A0A0L0FJK3</accession>
<feature type="region of interest" description="Disordered" evidence="1">
    <location>
        <begin position="538"/>
        <end position="557"/>
    </location>
</feature>
<dbReference type="Proteomes" id="UP000054560">
    <property type="component" value="Unassembled WGS sequence"/>
</dbReference>
<feature type="compositionally biased region" description="Basic residues" evidence="1">
    <location>
        <begin position="1"/>
        <end position="12"/>
    </location>
</feature>
<dbReference type="STRING" id="667725.A0A0L0FJK3"/>
<feature type="compositionally biased region" description="Basic and acidic residues" evidence="1">
    <location>
        <begin position="420"/>
        <end position="431"/>
    </location>
</feature>
<dbReference type="RefSeq" id="XP_014150864.1">
    <property type="nucleotide sequence ID" value="XM_014295389.1"/>
</dbReference>
<feature type="compositionally biased region" description="Polar residues" evidence="1">
    <location>
        <begin position="252"/>
        <end position="266"/>
    </location>
</feature>
<evidence type="ECO:0000313" key="2">
    <source>
        <dbReference type="EMBL" id="KNC76962.1"/>
    </source>
</evidence>
<feature type="region of interest" description="Disordered" evidence="1">
    <location>
        <begin position="59"/>
        <end position="290"/>
    </location>
</feature>
<name>A0A0L0FJK3_9EUKA</name>
<feature type="region of interest" description="Disordered" evidence="1">
    <location>
        <begin position="309"/>
        <end position="520"/>
    </location>
</feature>
<gene>
    <name evidence="2" type="ORF">SARC_10562</name>
</gene>
<dbReference type="EMBL" id="KQ242896">
    <property type="protein sequence ID" value="KNC76962.1"/>
    <property type="molecule type" value="Genomic_DNA"/>
</dbReference>
<organism evidence="2 3">
    <name type="scientific">Sphaeroforma arctica JP610</name>
    <dbReference type="NCBI Taxonomy" id="667725"/>
    <lineage>
        <taxon>Eukaryota</taxon>
        <taxon>Ichthyosporea</taxon>
        <taxon>Ichthyophonida</taxon>
        <taxon>Sphaeroforma</taxon>
    </lineage>
</organism>